<comment type="caution">
    <text evidence="1">The sequence shown here is derived from an EMBL/GenBank/DDBJ whole genome shotgun (WGS) entry which is preliminary data.</text>
</comment>
<dbReference type="Proteomes" id="UP000175852">
    <property type="component" value="Unassembled WGS sequence"/>
</dbReference>
<dbReference type="AlphaFoldDB" id="A0AAX0I5R4"/>
<proteinExistence type="predicted"/>
<reference evidence="1 2" key="1">
    <citation type="submission" date="2016-09" db="EMBL/GenBank/DDBJ databases">
        <authorList>
            <person name="Wen S.-F."/>
            <person name="Lo A.-C."/>
            <person name="Lin C.-J."/>
            <person name="Tseng T.-T."/>
        </authorList>
    </citation>
    <scope>NUCLEOTIDE SEQUENCE [LARGE SCALE GENOMIC DNA]</scope>
    <source>
        <strain evidence="1 2">12609</strain>
    </source>
</reference>
<evidence type="ECO:0000313" key="2">
    <source>
        <dbReference type="Proteomes" id="UP000175852"/>
    </source>
</evidence>
<evidence type="ECO:0000313" key="1">
    <source>
        <dbReference type="EMBL" id="OEY98795.1"/>
    </source>
</evidence>
<gene>
    <name evidence="1" type="ORF">BIY41_06965</name>
</gene>
<dbReference type="RefSeq" id="WP_016850720.1">
    <property type="nucleotide sequence ID" value="NZ_CP026334.1"/>
</dbReference>
<protein>
    <submittedName>
        <fullName evidence="1">Uncharacterized protein</fullName>
    </submittedName>
</protein>
<dbReference type="EMBL" id="MKCQ01000027">
    <property type="protein sequence ID" value="OEY98795.1"/>
    <property type="molecule type" value="Genomic_DNA"/>
</dbReference>
<organism evidence="1 2">
    <name type="scientific">Xanthomonas campestris pv. glycines</name>
    <dbReference type="NCBI Taxonomy" id="473421"/>
    <lineage>
        <taxon>Bacteria</taxon>
        <taxon>Pseudomonadati</taxon>
        <taxon>Pseudomonadota</taxon>
        <taxon>Gammaproteobacteria</taxon>
        <taxon>Lysobacterales</taxon>
        <taxon>Lysobacteraceae</taxon>
        <taxon>Xanthomonas</taxon>
    </lineage>
</organism>
<sequence>MGIIARAQVAARWLKHNYPQMASQIYLANHCKACDELQGDHFVFSPDGPFFPQDQAGVDQLKVITGHGSLMASASTVQSSWMELVGLPESTWRGVRSADGVTPRGLNPFEPRRA</sequence>
<accession>A0AAX0I5R4</accession>
<name>A0AAX0I5R4_XANCG</name>